<sequence>MRSATIVALFGLVVAASAGGLLAGHGLGYAGYGIAPIAPAAVHAAPIVAPIAVHAGYARAHSYSSAVNHGVIVGKAVHALAPAAPLAAYGHGIGLAHGYGGFGYGAKLY</sequence>
<evidence type="ECO:0000313" key="3">
    <source>
        <dbReference type="Proteomes" id="UP000594260"/>
    </source>
</evidence>
<dbReference type="RefSeq" id="XP_022654690.1">
    <property type="nucleotide sequence ID" value="XM_022798955.1"/>
</dbReference>
<accession>A0A7M7JP25</accession>
<dbReference type="Proteomes" id="UP000594260">
    <property type="component" value="Unplaced"/>
</dbReference>
<dbReference type="KEGG" id="vde:111247692"/>
<evidence type="ECO:0000313" key="2">
    <source>
        <dbReference type="EnsemblMetazoa" id="XP_022654690"/>
    </source>
</evidence>
<dbReference type="GeneID" id="111247692"/>
<dbReference type="AlphaFoldDB" id="A0A7M7JP25"/>
<name>A0A7M7JP25_VARDE</name>
<feature type="signal peptide" evidence="1">
    <location>
        <begin position="1"/>
        <end position="18"/>
    </location>
</feature>
<evidence type="ECO:0000256" key="1">
    <source>
        <dbReference type="SAM" id="SignalP"/>
    </source>
</evidence>
<reference evidence="2" key="1">
    <citation type="submission" date="2021-01" db="UniProtKB">
        <authorList>
            <consortium name="EnsemblMetazoa"/>
        </authorList>
    </citation>
    <scope>IDENTIFICATION</scope>
</reference>
<keyword evidence="1" id="KW-0732">Signal</keyword>
<proteinExistence type="predicted"/>
<keyword evidence="3" id="KW-1185">Reference proteome</keyword>
<organism evidence="2 3">
    <name type="scientific">Varroa destructor</name>
    <name type="common">Honeybee mite</name>
    <dbReference type="NCBI Taxonomy" id="109461"/>
    <lineage>
        <taxon>Eukaryota</taxon>
        <taxon>Metazoa</taxon>
        <taxon>Ecdysozoa</taxon>
        <taxon>Arthropoda</taxon>
        <taxon>Chelicerata</taxon>
        <taxon>Arachnida</taxon>
        <taxon>Acari</taxon>
        <taxon>Parasitiformes</taxon>
        <taxon>Mesostigmata</taxon>
        <taxon>Gamasina</taxon>
        <taxon>Dermanyssoidea</taxon>
        <taxon>Varroidae</taxon>
        <taxon>Varroa</taxon>
    </lineage>
</organism>
<dbReference type="InParanoid" id="A0A7M7JP25"/>
<protein>
    <submittedName>
        <fullName evidence="2">Uncharacterized protein</fullName>
    </submittedName>
</protein>
<feature type="chain" id="PRO_5029684490" evidence="1">
    <location>
        <begin position="19"/>
        <end position="109"/>
    </location>
</feature>
<dbReference type="EnsemblMetazoa" id="XM_022798955">
    <property type="protein sequence ID" value="XP_022654690"/>
    <property type="gene ID" value="LOC111247692"/>
</dbReference>